<feature type="region of interest" description="Disordered" evidence="1">
    <location>
        <begin position="90"/>
        <end position="125"/>
    </location>
</feature>
<organism evidence="2 3">
    <name type="scientific">Nocardia terpenica</name>
    <dbReference type="NCBI Taxonomy" id="455432"/>
    <lineage>
        <taxon>Bacteria</taxon>
        <taxon>Bacillati</taxon>
        <taxon>Actinomycetota</taxon>
        <taxon>Actinomycetes</taxon>
        <taxon>Mycobacteriales</taxon>
        <taxon>Nocardiaceae</taxon>
        <taxon>Nocardia</taxon>
    </lineage>
</organism>
<dbReference type="Proteomes" id="UP000500953">
    <property type="component" value="Chromosome"/>
</dbReference>
<name>A0A6G9Z7E7_9NOCA</name>
<dbReference type="EMBL" id="CP046173">
    <property type="protein sequence ID" value="QIS21277.1"/>
    <property type="molecule type" value="Genomic_DNA"/>
</dbReference>
<protein>
    <submittedName>
        <fullName evidence="2">Single-stranded DNA-binding protein</fullName>
    </submittedName>
</protein>
<keyword evidence="2" id="KW-0238">DNA-binding</keyword>
<reference evidence="2 3" key="1">
    <citation type="journal article" date="2019" name="ACS Chem. Biol.">
        <title>Identification and Mobilization of a Cryptic Antibiotic Biosynthesis Gene Locus from a Human-Pathogenic Nocardia Isolate.</title>
        <authorList>
            <person name="Herisse M."/>
            <person name="Ishida K."/>
            <person name="Porter J.L."/>
            <person name="Howden B."/>
            <person name="Hertweck C."/>
            <person name="Stinear T.P."/>
            <person name="Pidot S.J."/>
        </authorList>
    </citation>
    <scope>NUCLEOTIDE SEQUENCE [LARGE SCALE GENOMIC DNA]</scope>
    <source>
        <strain evidence="2 3">AUSMDU00012715</strain>
    </source>
</reference>
<dbReference type="RefSeq" id="WP_167488577.1">
    <property type="nucleotide sequence ID" value="NZ_CP046173.1"/>
</dbReference>
<gene>
    <name evidence="2" type="ORF">F6W96_26070</name>
</gene>
<dbReference type="InterPro" id="IPR012340">
    <property type="entry name" value="NA-bd_OB-fold"/>
</dbReference>
<evidence type="ECO:0000313" key="3">
    <source>
        <dbReference type="Proteomes" id="UP000500953"/>
    </source>
</evidence>
<dbReference type="Gene3D" id="2.40.50.140">
    <property type="entry name" value="Nucleic acid-binding proteins"/>
    <property type="match status" value="1"/>
</dbReference>
<sequence length="125" mass="13562">MATLNTAPSRGFIINTPELAFSASGTAYIRLALAHSYNKPVGDGEWEKQDEIIVNATAFGPLAEYIAENFDGGKCEIEWSGTVYEEEYEHHGETRKSVKAKIRTVSGPIPKRGNNTSGNGGGWDV</sequence>
<accession>A0A6G9Z7E7</accession>
<proteinExistence type="predicted"/>
<dbReference type="AlphaFoldDB" id="A0A6G9Z7E7"/>
<evidence type="ECO:0000256" key="1">
    <source>
        <dbReference type="SAM" id="MobiDB-lite"/>
    </source>
</evidence>
<dbReference type="SUPFAM" id="SSF50249">
    <property type="entry name" value="Nucleic acid-binding proteins"/>
    <property type="match status" value="1"/>
</dbReference>
<dbReference type="GO" id="GO:0003697">
    <property type="term" value="F:single-stranded DNA binding"/>
    <property type="evidence" value="ECO:0007669"/>
    <property type="project" value="InterPro"/>
</dbReference>
<evidence type="ECO:0000313" key="2">
    <source>
        <dbReference type="EMBL" id="QIS21277.1"/>
    </source>
</evidence>